<evidence type="ECO:0000256" key="4">
    <source>
        <dbReference type="ARBA" id="ARBA00022993"/>
    </source>
</evidence>
<dbReference type="HAMAP" id="MF_00376">
    <property type="entry name" value="Dephospho_CoA_kinase"/>
    <property type="match status" value="1"/>
</dbReference>
<keyword evidence="5" id="KW-0963">Cytoplasm</keyword>
<dbReference type="GO" id="GO:0005524">
    <property type="term" value="F:ATP binding"/>
    <property type="evidence" value="ECO:0007669"/>
    <property type="project" value="UniProtKB-UniRule"/>
</dbReference>
<dbReference type="SUPFAM" id="SSF52540">
    <property type="entry name" value="P-loop containing nucleoside triphosphate hydrolases"/>
    <property type="match status" value="1"/>
</dbReference>
<dbReference type="EC" id="2.7.1.24" evidence="5 6"/>
<dbReference type="PROSITE" id="PS51219">
    <property type="entry name" value="DPCK"/>
    <property type="match status" value="1"/>
</dbReference>
<dbReference type="InterPro" id="IPR027417">
    <property type="entry name" value="P-loop_NTPase"/>
</dbReference>
<evidence type="ECO:0000256" key="1">
    <source>
        <dbReference type="ARBA" id="ARBA00009018"/>
    </source>
</evidence>
<dbReference type="GO" id="GO:0004140">
    <property type="term" value="F:dephospho-CoA kinase activity"/>
    <property type="evidence" value="ECO:0007669"/>
    <property type="project" value="UniProtKB-UniRule"/>
</dbReference>
<evidence type="ECO:0000256" key="2">
    <source>
        <dbReference type="ARBA" id="ARBA00022741"/>
    </source>
</evidence>
<dbReference type="EMBL" id="MN990729">
    <property type="protein sequence ID" value="QJR98214.1"/>
    <property type="molecule type" value="Genomic_DNA"/>
</dbReference>
<comment type="function">
    <text evidence="5">Catalyzes the phosphorylation of the 3'-hydroxyl group of dephosphocoenzyme A to form coenzyme A.</text>
</comment>
<sequence length="194" mass="22406">MKLIAITGSIGCGKTTIAKIIRKHGYAVFDVDAWVRRMYFQKSFIAKIADCFPEVMENGIVNKRKLRNLVFNDPAELKKLEGLTHPFLKSYLKSVIGKNSRSNSCFFLDVALLYEMGWDKYCKLVVVADVDYEIQKKRVMLRDNVEAEHFDKINDVQMSNEVKKDKADIVINTDKPHNLLELEVVTLLNYIERL</sequence>
<evidence type="ECO:0000313" key="7">
    <source>
        <dbReference type="EMBL" id="QJR98214.1"/>
    </source>
</evidence>
<dbReference type="CDD" id="cd02022">
    <property type="entry name" value="DPCK"/>
    <property type="match status" value="1"/>
</dbReference>
<gene>
    <name evidence="5 7" type="primary">coaE</name>
    <name evidence="7" type="ORF">PlAlph_2180</name>
</gene>
<organism evidence="7">
    <name type="scientific">uncultured Alphaproteobacteria bacterium</name>
    <dbReference type="NCBI Taxonomy" id="91750"/>
    <lineage>
        <taxon>Bacteria</taxon>
        <taxon>Pseudomonadati</taxon>
        <taxon>Pseudomonadota</taxon>
        <taxon>Alphaproteobacteria</taxon>
        <taxon>environmental samples</taxon>
    </lineage>
</organism>
<protein>
    <recommendedName>
        <fullName evidence="5 6">Dephospho-CoA kinase</fullName>
        <ecNumber evidence="5 6">2.7.1.24</ecNumber>
    </recommendedName>
    <alternativeName>
        <fullName evidence="5">Dephosphocoenzyme A kinase</fullName>
    </alternativeName>
</protein>
<keyword evidence="4 5" id="KW-0173">Coenzyme A biosynthesis</keyword>
<evidence type="ECO:0000256" key="3">
    <source>
        <dbReference type="ARBA" id="ARBA00022840"/>
    </source>
</evidence>
<dbReference type="PANTHER" id="PTHR10695:SF46">
    <property type="entry name" value="BIFUNCTIONAL COENZYME A SYNTHASE-RELATED"/>
    <property type="match status" value="1"/>
</dbReference>
<feature type="binding site" evidence="5">
    <location>
        <begin position="11"/>
        <end position="16"/>
    </location>
    <ligand>
        <name>ATP</name>
        <dbReference type="ChEBI" id="CHEBI:30616"/>
    </ligand>
</feature>
<keyword evidence="2 5" id="KW-0547">Nucleotide-binding</keyword>
<comment type="similarity">
    <text evidence="1 5">Belongs to the CoaE family.</text>
</comment>
<keyword evidence="3 5" id="KW-0067">ATP-binding</keyword>
<comment type="catalytic activity">
    <reaction evidence="5">
        <text>3'-dephospho-CoA + ATP = ADP + CoA + H(+)</text>
        <dbReference type="Rhea" id="RHEA:18245"/>
        <dbReference type="ChEBI" id="CHEBI:15378"/>
        <dbReference type="ChEBI" id="CHEBI:30616"/>
        <dbReference type="ChEBI" id="CHEBI:57287"/>
        <dbReference type="ChEBI" id="CHEBI:57328"/>
        <dbReference type="ChEBI" id="CHEBI:456216"/>
        <dbReference type="EC" id="2.7.1.24"/>
    </reaction>
</comment>
<dbReference type="NCBIfam" id="TIGR00152">
    <property type="entry name" value="dephospho-CoA kinase"/>
    <property type="match status" value="1"/>
</dbReference>
<reference evidence="7" key="1">
    <citation type="submission" date="2020-01" db="EMBL/GenBank/DDBJ databases">
        <title>Gastrointestinal microbiota of LL stock colony Peromyscus leucopus.</title>
        <authorList>
            <person name="Milovic A."/>
            <person name="Bassam K."/>
            <person name="Keay E."/>
            <person name="Barbour A.G."/>
        </authorList>
    </citation>
    <scope>NUCLEOTIDE SEQUENCE</scope>
    <source>
        <strain evidence="7">LL90</strain>
    </source>
</reference>
<dbReference type="GO" id="GO:0015937">
    <property type="term" value="P:coenzyme A biosynthetic process"/>
    <property type="evidence" value="ECO:0007669"/>
    <property type="project" value="UniProtKB-UniRule"/>
</dbReference>
<keyword evidence="5 7" id="KW-0808">Transferase</keyword>
<dbReference type="Pfam" id="PF01121">
    <property type="entry name" value="CoaE"/>
    <property type="match status" value="1"/>
</dbReference>
<keyword evidence="5 7" id="KW-0418">Kinase</keyword>
<comment type="pathway">
    <text evidence="5">Cofactor biosynthesis; coenzyme A biosynthesis; CoA from (R)-pantothenate: step 5/5.</text>
</comment>
<dbReference type="GO" id="GO:0005737">
    <property type="term" value="C:cytoplasm"/>
    <property type="evidence" value="ECO:0007669"/>
    <property type="project" value="UniProtKB-SubCell"/>
</dbReference>
<dbReference type="UniPathway" id="UPA00241">
    <property type="reaction ID" value="UER00356"/>
</dbReference>
<evidence type="ECO:0000256" key="5">
    <source>
        <dbReference type="HAMAP-Rule" id="MF_00376"/>
    </source>
</evidence>
<dbReference type="PANTHER" id="PTHR10695">
    <property type="entry name" value="DEPHOSPHO-COA KINASE-RELATED"/>
    <property type="match status" value="1"/>
</dbReference>
<dbReference type="AlphaFoldDB" id="A0A6M4NPB4"/>
<dbReference type="InterPro" id="IPR001977">
    <property type="entry name" value="Depp_CoAkinase"/>
</dbReference>
<dbReference type="Gene3D" id="3.40.50.300">
    <property type="entry name" value="P-loop containing nucleotide triphosphate hydrolases"/>
    <property type="match status" value="1"/>
</dbReference>
<accession>A0A6M4NPB4</accession>
<proteinExistence type="inferred from homology"/>
<evidence type="ECO:0000256" key="6">
    <source>
        <dbReference type="NCBIfam" id="TIGR00152"/>
    </source>
</evidence>
<name>A0A6M4NPB4_9PROT</name>
<comment type="subcellular location">
    <subcellularLocation>
        <location evidence="5">Cytoplasm</location>
    </subcellularLocation>
</comment>